<sequence>MHIASPPPMRYPMCGGQELRSISSDYIDKIMTRNEILDDVVDQLLTTAVTQREYTRSIAYVVVLMSNIFRKRNCDENLRKHFLQKFCHSAISEFENYDWKNASEDNYELGSEYSSIDALALSALIGDLISLRLISYNRFKALMGLLICRIEICLHVECVHTLLSHAAARPTPEMASPFLYQCIRTVRRRTNLCIVPRINRFVRVVSAVSRIPTNEIL</sequence>
<dbReference type="InParanoid" id="A0A409XC42"/>
<evidence type="ECO:0008006" key="3">
    <source>
        <dbReference type="Google" id="ProtNLM"/>
    </source>
</evidence>
<name>A0A409XC42_PSICY</name>
<proteinExistence type="predicted"/>
<dbReference type="AlphaFoldDB" id="A0A409XC42"/>
<protein>
    <recommendedName>
        <fullName evidence="3">MIF4G domain-containing protein</fullName>
    </recommendedName>
</protein>
<accession>A0A409XC42</accession>
<dbReference type="SUPFAM" id="SSF48371">
    <property type="entry name" value="ARM repeat"/>
    <property type="match status" value="1"/>
</dbReference>
<reference evidence="1 2" key="1">
    <citation type="journal article" date="2018" name="Evol. Lett.">
        <title>Horizontal gene cluster transfer increased hallucinogenic mushroom diversity.</title>
        <authorList>
            <person name="Reynolds H.T."/>
            <person name="Vijayakumar V."/>
            <person name="Gluck-Thaler E."/>
            <person name="Korotkin H.B."/>
            <person name="Matheny P.B."/>
            <person name="Slot J.C."/>
        </authorList>
    </citation>
    <scope>NUCLEOTIDE SEQUENCE [LARGE SCALE GENOMIC DNA]</scope>
    <source>
        <strain evidence="1 2">2631</strain>
    </source>
</reference>
<dbReference type="Proteomes" id="UP000283269">
    <property type="component" value="Unassembled WGS sequence"/>
</dbReference>
<keyword evidence="2" id="KW-1185">Reference proteome</keyword>
<organism evidence="1 2">
    <name type="scientific">Psilocybe cyanescens</name>
    <dbReference type="NCBI Taxonomy" id="93625"/>
    <lineage>
        <taxon>Eukaryota</taxon>
        <taxon>Fungi</taxon>
        <taxon>Dikarya</taxon>
        <taxon>Basidiomycota</taxon>
        <taxon>Agaricomycotina</taxon>
        <taxon>Agaricomycetes</taxon>
        <taxon>Agaricomycetidae</taxon>
        <taxon>Agaricales</taxon>
        <taxon>Agaricineae</taxon>
        <taxon>Strophariaceae</taxon>
        <taxon>Psilocybe</taxon>
    </lineage>
</organism>
<dbReference type="OrthoDB" id="3053135at2759"/>
<comment type="caution">
    <text evidence="1">The sequence shown here is derived from an EMBL/GenBank/DDBJ whole genome shotgun (WGS) entry which is preliminary data.</text>
</comment>
<evidence type="ECO:0000313" key="1">
    <source>
        <dbReference type="EMBL" id="PPQ88316.1"/>
    </source>
</evidence>
<evidence type="ECO:0000313" key="2">
    <source>
        <dbReference type="Proteomes" id="UP000283269"/>
    </source>
</evidence>
<dbReference type="InterPro" id="IPR016024">
    <property type="entry name" value="ARM-type_fold"/>
</dbReference>
<gene>
    <name evidence="1" type="ORF">CVT25_012376</name>
</gene>
<dbReference type="EMBL" id="NHYD01002103">
    <property type="protein sequence ID" value="PPQ88316.1"/>
    <property type="molecule type" value="Genomic_DNA"/>
</dbReference>